<comment type="caution">
    <text evidence="2">The sequence shown here is derived from an EMBL/GenBank/DDBJ whole genome shotgun (WGS) entry which is preliminary data.</text>
</comment>
<dbReference type="InterPro" id="IPR027417">
    <property type="entry name" value="P-loop_NTPase"/>
</dbReference>
<dbReference type="PANTHER" id="PTHR10513">
    <property type="entry name" value="DEOXYNUCLEOSIDE KINASE"/>
    <property type="match status" value="1"/>
</dbReference>
<dbReference type="Proteomes" id="UP000711811">
    <property type="component" value="Unassembled WGS sequence"/>
</dbReference>
<dbReference type="Proteomes" id="UP000186595">
    <property type="component" value="Unassembled WGS sequence"/>
</dbReference>
<accession>A0A085NW89</accession>
<reference evidence="2" key="2">
    <citation type="submission" date="2020-02" db="EMBL/GenBank/DDBJ databases">
        <authorList>
            <person name="Ashton P.M."/>
            <person name="Dallman T."/>
            <person name="Nair S."/>
            <person name="De Pinna E."/>
            <person name="Peters T."/>
            <person name="Grant K."/>
        </authorList>
    </citation>
    <scope>NUCLEOTIDE SEQUENCE</scope>
    <source>
        <strain evidence="2">93335</strain>
    </source>
</reference>
<dbReference type="Proteomes" id="UP001271591">
    <property type="component" value="Unassembled WGS sequence"/>
</dbReference>
<gene>
    <name evidence="2" type="ORF">A2J79_005120</name>
    <name evidence="4" type="ORF">BMT50_29415</name>
    <name evidence="3" type="ORF">R8G00_29350</name>
</gene>
<dbReference type="InterPro" id="IPR050566">
    <property type="entry name" value="Deoxyribonucleoside_kinase"/>
</dbReference>
<dbReference type="InterPro" id="IPR031314">
    <property type="entry name" value="DNK_dom"/>
</dbReference>
<dbReference type="AlphaFoldDB" id="A0A085NW89"/>
<proteinExistence type="predicted"/>
<dbReference type="EMBL" id="MPGR01000003">
    <property type="protein sequence ID" value="OKB69157.1"/>
    <property type="molecule type" value="Genomic_DNA"/>
</dbReference>
<dbReference type="EMBL" id="AATCLQ010000092">
    <property type="protein sequence ID" value="EFJ6484665.1"/>
    <property type="molecule type" value="Genomic_DNA"/>
</dbReference>
<reference evidence="3" key="3">
    <citation type="submission" date="2023-10" db="EMBL/GenBank/DDBJ databases">
        <title>Draft Genome Sequence of a Shiga toxin-producing Escherichia coli strain from deer meat showing an IS-element integration in the B-subunit of the Shiga toxin Stx2b gene.</title>
        <authorList>
            <person name="Projahn M."/>
            <person name="Borowiak M."/>
        </authorList>
    </citation>
    <scope>NUCLEOTIDE SEQUENCE</scope>
    <source>
        <strain evidence="3">BfR-EC-18960</strain>
    </source>
</reference>
<dbReference type="SUPFAM" id="SSF52540">
    <property type="entry name" value="P-loop containing nucleoside triphosphate hydrolases"/>
    <property type="match status" value="1"/>
</dbReference>
<dbReference type="GO" id="GO:0005737">
    <property type="term" value="C:cytoplasm"/>
    <property type="evidence" value="ECO:0007669"/>
    <property type="project" value="TreeGrafter"/>
</dbReference>
<keyword evidence="2" id="KW-0808">Transferase</keyword>
<sequence>MRYNYLYMDPWSADKKEKNKTRNPLYICLSGNSGVGKSTLLRRMSKELFKVDPDTVAIDEKSVHHTLLPYLFDDTSNYGYLIQLNFMIQRALLIKSWLDKGFNLIMERSHIEDYIFINFMLKSEYINKAQYDAYMVLWSRINELLTEPDIIAFINYPIAHSLMHLNDDEIHGVRPEEFPDEEMKIKWITGWHAEYQHFTDNLPLHLRERIMVCAHPDDIDDFSDKVIQKAMMLRT</sequence>
<organism evidence="2 6">
    <name type="scientific">Escherichia coli</name>
    <dbReference type="NCBI Taxonomy" id="562"/>
    <lineage>
        <taxon>Bacteria</taxon>
        <taxon>Pseudomonadati</taxon>
        <taxon>Pseudomonadota</taxon>
        <taxon>Gammaproteobacteria</taxon>
        <taxon>Enterobacterales</taxon>
        <taxon>Enterobacteriaceae</taxon>
        <taxon>Escherichia</taxon>
    </lineage>
</organism>
<dbReference type="EMBL" id="JAWPMK010000005">
    <property type="protein sequence ID" value="MDW9353524.1"/>
    <property type="molecule type" value="Genomic_DNA"/>
</dbReference>
<evidence type="ECO:0000313" key="4">
    <source>
        <dbReference type="EMBL" id="OKB69157.1"/>
    </source>
</evidence>
<evidence type="ECO:0000313" key="2">
    <source>
        <dbReference type="EMBL" id="EFJ6484665.1"/>
    </source>
</evidence>
<dbReference type="PANTHER" id="PTHR10513:SF35">
    <property type="entry name" value="DEOXYADENOSINE KINASE"/>
    <property type="match status" value="1"/>
</dbReference>
<dbReference type="Pfam" id="PF01712">
    <property type="entry name" value="dNK"/>
    <property type="match status" value="1"/>
</dbReference>
<evidence type="ECO:0000313" key="5">
    <source>
        <dbReference type="Proteomes" id="UP000186595"/>
    </source>
</evidence>
<evidence type="ECO:0000313" key="3">
    <source>
        <dbReference type="EMBL" id="MDW9353524.1"/>
    </source>
</evidence>
<dbReference type="Gene3D" id="3.40.50.300">
    <property type="entry name" value="P-loop containing nucleotide triphosphate hydrolases"/>
    <property type="match status" value="1"/>
</dbReference>
<keyword evidence="2" id="KW-0418">Kinase</keyword>
<feature type="domain" description="Deoxynucleoside kinase" evidence="1">
    <location>
        <begin position="27"/>
        <end position="165"/>
    </location>
</feature>
<name>A0A085NW89_ECOLX</name>
<evidence type="ECO:0000259" key="1">
    <source>
        <dbReference type="Pfam" id="PF01712"/>
    </source>
</evidence>
<evidence type="ECO:0000313" key="6">
    <source>
        <dbReference type="Proteomes" id="UP000711811"/>
    </source>
</evidence>
<dbReference type="RefSeq" id="WP_001563265.1">
    <property type="nucleotide sequence ID" value="NZ_CP045714.1"/>
</dbReference>
<reference evidence="4 5" key="1">
    <citation type="submission" date="2016-11" db="EMBL/GenBank/DDBJ databases">
        <title>Draft genome sequences of five Shigatoxin-producing Escherichia coli isolates harboring the new recently described Subtilase cytotoxin allelic variant subAB2-3.</title>
        <authorList>
            <person name="Tasara T."/>
            <person name="Fierz L."/>
            <person name="Klumpp J."/>
            <person name="Schmidt H."/>
            <person name="Stephan R."/>
        </authorList>
    </citation>
    <scope>NUCLEOTIDE SEQUENCE [LARGE SCALE GENOMIC DNA]</scope>
    <source>
        <strain evidence="4 5">453</strain>
    </source>
</reference>
<protein>
    <submittedName>
        <fullName evidence="2">Deoxynucleoside kinase</fullName>
    </submittedName>
</protein>
<dbReference type="GO" id="GO:0019136">
    <property type="term" value="F:deoxynucleoside kinase activity"/>
    <property type="evidence" value="ECO:0007669"/>
    <property type="project" value="TreeGrafter"/>
</dbReference>